<dbReference type="PANTHER" id="PTHR28216">
    <property type="entry name" value="DASH COMPLEX SUBUNIT DUO1"/>
    <property type="match status" value="1"/>
</dbReference>
<keyword evidence="5" id="KW-0158">Chromosome</keyword>
<evidence type="ECO:0000256" key="16">
    <source>
        <dbReference type="ARBA" id="ARBA00023328"/>
    </source>
</evidence>
<evidence type="ECO:0000256" key="20">
    <source>
        <dbReference type="SAM" id="MobiDB-lite"/>
    </source>
</evidence>
<comment type="subcellular location">
    <subcellularLocation>
        <location evidence="3">Chromosome</location>
        <location evidence="3">Centromere</location>
        <location evidence="3">Kinetochore</location>
    </subcellularLocation>
    <subcellularLocation>
        <location evidence="2">Cytoplasm</location>
        <location evidence="2">Cytoskeleton</location>
        <location evidence="2">Spindle</location>
    </subcellularLocation>
    <subcellularLocation>
        <location evidence="1">Nucleus</location>
    </subcellularLocation>
</comment>
<proteinExistence type="inferred from homology"/>
<gene>
    <name evidence="21" type="ORF">DASC09_058580</name>
</gene>
<feature type="region of interest" description="Disordered" evidence="20">
    <location>
        <begin position="177"/>
        <end position="196"/>
    </location>
</feature>
<evidence type="ECO:0000256" key="19">
    <source>
        <dbReference type="SAM" id="Coils"/>
    </source>
</evidence>
<keyword evidence="7" id="KW-0132">Cell division</keyword>
<dbReference type="InterPro" id="IPR013960">
    <property type="entry name" value="DASH_Duo1"/>
</dbReference>
<sequence length="196" mass="22536">MSSLENRISADLKTIKANLDQIRDSDEFTGTTTISNALPLTQVDEITKLKLINSLLANLSSTLDTIQWNINQVDESLKVTNQLIDKWAKILVKNGEISELLLSQSSFPVGGPSDYKWKGSTTDNMLYKEKVTKYNNLVNKYNGLKQAREATERKLRQQEELRMRKIKEREEILQRRVYGSKYRSKPPGTRSRITKK</sequence>
<evidence type="ECO:0000313" key="22">
    <source>
        <dbReference type="Proteomes" id="UP001360560"/>
    </source>
</evidence>
<evidence type="ECO:0000256" key="2">
    <source>
        <dbReference type="ARBA" id="ARBA00004186"/>
    </source>
</evidence>
<dbReference type="EMBL" id="BTFZ01000020">
    <property type="protein sequence ID" value="GMM38519.1"/>
    <property type="molecule type" value="Genomic_DNA"/>
</dbReference>
<evidence type="ECO:0000256" key="14">
    <source>
        <dbReference type="ARBA" id="ARBA00023242"/>
    </source>
</evidence>
<dbReference type="Proteomes" id="UP001360560">
    <property type="component" value="Unassembled WGS sequence"/>
</dbReference>
<dbReference type="RefSeq" id="XP_064855514.1">
    <property type="nucleotide sequence ID" value="XM_064999442.1"/>
</dbReference>
<keyword evidence="13" id="KW-0206">Cytoskeleton</keyword>
<comment type="caution">
    <text evidence="21">The sequence shown here is derived from an EMBL/GenBank/DDBJ whole genome shotgun (WGS) entry which is preliminary data.</text>
</comment>
<evidence type="ECO:0000256" key="9">
    <source>
        <dbReference type="ARBA" id="ARBA00022776"/>
    </source>
</evidence>
<dbReference type="PANTHER" id="PTHR28216:SF1">
    <property type="entry name" value="DASH COMPLEX SUBUNIT DUO1"/>
    <property type="match status" value="1"/>
</dbReference>
<dbReference type="GO" id="GO:0000278">
    <property type="term" value="P:mitotic cell cycle"/>
    <property type="evidence" value="ECO:0007669"/>
    <property type="project" value="InterPro"/>
</dbReference>
<keyword evidence="15" id="KW-0131">Cell cycle</keyword>
<evidence type="ECO:0000256" key="18">
    <source>
        <dbReference type="ARBA" id="ARBA00044358"/>
    </source>
</evidence>
<organism evidence="21 22">
    <name type="scientific">Saccharomycopsis crataegensis</name>
    <dbReference type="NCBI Taxonomy" id="43959"/>
    <lineage>
        <taxon>Eukaryota</taxon>
        <taxon>Fungi</taxon>
        <taxon>Dikarya</taxon>
        <taxon>Ascomycota</taxon>
        <taxon>Saccharomycotina</taxon>
        <taxon>Saccharomycetes</taxon>
        <taxon>Saccharomycopsidaceae</taxon>
        <taxon>Saccharomycopsis</taxon>
    </lineage>
</organism>
<keyword evidence="16" id="KW-0137">Centromere</keyword>
<evidence type="ECO:0000256" key="17">
    <source>
        <dbReference type="ARBA" id="ARBA00044152"/>
    </source>
</evidence>
<evidence type="ECO:0000256" key="12">
    <source>
        <dbReference type="ARBA" id="ARBA00023054"/>
    </source>
</evidence>
<evidence type="ECO:0000256" key="13">
    <source>
        <dbReference type="ARBA" id="ARBA00023212"/>
    </source>
</evidence>
<evidence type="ECO:0000256" key="5">
    <source>
        <dbReference type="ARBA" id="ARBA00022454"/>
    </source>
</evidence>
<dbReference type="GO" id="GO:0042729">
    <property type="term" value="C:DASH complex"/>
    <property type="evidence" value="ECO:0007669"/>
    <property type="project" value="InterPro"/>
</dbReference>
<keyword evidence="12 19" id="KW-0175">Coiled coil</keyword>
<dbReference type="GO" id="GO:0007059">
    <property type="term" value="P:chromosome segregation"/>
    <property type="evidence" value="ECO:0007669"/>
    <property type="project" value="UniProtKB-KW"/>
</dbReference>
<protein>
    <recommendedName>
        <fullName evidence="17">DASH complex subunit DUO1</fullName>
    </recommendedName>
    <alternativeName>
        <fullName evidence="18">Outer kinetochore protein DUO1</fullName>
    </alternativeName>
</protein>
<comment type="similarity">
    <text evidence="4">Belongs to the DASH complex DUO1 family.</text>
</comment>
<evidence type="ECO:0000256" key="8">
    <source>
        <dbReference type="ARBA" id="ARBA00022701"/>
    </source>
</evidence>
<reference evidence="21 22" key="1">
    <citation type="journal article" date="2023" name="Elife">
        <title>Identification of key yeast species and microbe-microbe interactions impacting larval growth of Drosophila in the wild.</title>
        <authorList>
            <person name="Mure A."/>
            <person name="Sugiura Y."/>
            <person name="Maeda R."/>
            <person name="Honda K."/>
            <person name="Sakurai N."/>
            <person name="Takahashi Y."/>
            <person name="Watada M."/>
            <person name="Katoh T."/>
            <person name="Gotoh A."/>
            <person name="Gotoh Y."/>
            <person name="Taniguchi I."/>
            <person name="Nakamura K."/>
            <person name="Hayashi T."/>
            <person name="Katayama T."/>
            <person name="Uemura T."/>
            <person name="Hattori Y."/>
        </authorList>
    </citation>
    <scope>NUCLEOTIDE SEQUENCE [LARGE SCALE GENOMIC DNA]</scope>
    <source>
        <strain evidence="21 22">SC-9</strain>
    </source>
</reference>
<dbReference type="AlphaFoldDB" id="A0AAV5QVH6"/>
<keyword evidence="14" id="KW-0539">Nucleus</keyword>
<evidence type="ECO:0000256" key="3">
    <source>
        <dbReference type="ARBA" id="ARBA00004629"/>
    </source>
</evidence>
<dbReference type="GeneID" id="90076507"/>
<evidence type="ECO:0000256" key="15">
    <source>
        <dbReference type="ARBA" id="ARBA00023306"/>
    </source>
</evidence>
<keyword evidence="22" id="KW-1185">Reference proteome</keyword>
<keyword evidence="6" id="KW-0963">Cytoplasm</keyword>
<dbReference type="GO" id="GO:0051301">
    <property type="term" value="P:cell division"/>
    <property type="evidence" value="ECO:0007669"/>
    <property type="project" value="UniProtKB-KW"/>
</dbReference>
<accession>A0AAV5QVH6</accession>
<feature type="coiled-coil region" evidence="19">
    <location>
        <begin position="134"/>
        <end position="176"/>
    </location>
</feature>
<keyword evidence="9" id="KW-0498">Mitosis</keyword>
<evidence type="ECO:0000256" key="4">
    <source>
        <dbReference type="ARBA" id="ARBA00005366"/>
    </source>
</evidence>
<name>A0AAV5QVH6_9ASCO</name>
<evidence type="ECO:0000256" key="1">
    <source>
        <dbReference type="ARBA" id="ARBA00004123"/>
    </source>
</evidence>
<dbReference type="Pfam" id="PF08651">
    <property type="entry name" value="DASH_Duo1"/>
    <property type="match status" value="1"/>
</dbReference>
<keyword evidence="8" id="KW-0493">Microtubule</keyword>
<evidence type="ECO:0000256" key="11">
    <source>
        <dbReference type="ARBA" id="ARBA00022838"/>
    </source>
</evidence>
<dbReference type="GO" id="GO:0005874">
    <property type="term" value="C:microtubule"/>
    <property type="evidence" value="ECO:0007669"/>
    <property type="project" value="UniProtKB-KW"/>
</dbReference>
<evidence type="ECO:0000256" key="10">
    <source>
        <dbReference type="ARBA" id="ARBA00022829"/>
    </source>
</evidence>
<keyword evidence="11" id="KW-0995">Kinetochore</keyword>
<dbReference type="GO" id="GO:0072686">
    <property type="term" value="C:mitotic spindle"/>
    <property type="evidence" value="ECO:0007669"/>
    <property type="project" value="InterPro"/>
</dbReference>
<evidence type="ECO:0000313" key="21">
    <source>
        <dbReference type="EMBL" id="GMM38519.1"/>
    </source>
</evidence>
<evidence type="ECO:0000256" key="7">
    <source>
        <dbReference type="ARBA" id="ARBA00022618"/>
    </source>
</evidence>
<keyword evidence="10" id="KW-0159">Chromosome partition</keyword>
<evidence type="ECO:0000256" key="6">
    <source>
        <dbReference type="ARBA" id="ARBA00022490"/>
    </source>
</evidence>